<dbReference type="AlphaFoldDB" id="A0A813C7E4"/>
<protein>
    <submittedName>
        <fullName evidence="1">Uncharacterized protein</fullName>
    </submittedName>
</protein>
<dbReference type="Proteomes" id="UP000601435">
    <property type="component" value="Unassembled WGS sequence"/>
</dbReference>
<gene>
    <name evidence="1" type="ORF">SNEC2469_LOCUS33182</name>
</gene>
<name>A0A813C7E4_9DINO</name>
<comment type="caution">
    <text evidence="1">The sequence shown here is derived from an EMBL/GenBank/DDBJ whole genome shotgun (WGS) entry which is preliminary data.</text>
</comment>
<dbReference type="EMBL" id="CAJNJA010086433">
    <property type="protein sequence ID" value="CAE7938497.1"/>
    <property type="molecule type" value="Genomic_DNA"/>
</dbReference>
<evidence type="ECO:0000313" key="2">
    <source>
        <dbReference type="Proteomes" id="UP000601435"/>
    </source>
</evidence>
<evidence type="ECO:0000313" key="1">
    <source>
        <dbReference type="EMBL" id="CAE7938497.1"/>
    </source>
</evidence>
<reference evidence="1" key="1">
    <citation type="submission" date="2021-02" db="EMBL/GenBank/DDBJ databases">
        <authorList>
            <person name="Dougan E. K."/>
            <person name="Rhodes N."/>
            <person name="Thang M."/>
            <person name="Chan C."/>
        </authorList>
    </citation>
    <scope>NUCLEOTIDE SEQUENCE</scope>
</reference>
<dbReference type="OrthoDB" id="416774at2759"/>
<organism evidence="1 2">
    <name type="scientific">Symbiodinium necroappetens</name>
    <dbReference type="NCBI Taxonomy" id="1628268"/>
    <lineage>
        <taxon>Eukaryota</taxon>
        <taxon>Sar</taxon>
        <taxon>Alveolata</taxon>
        <taxon>Dinophyceae</taxon>
        <taxon>Suessiales</taxon>
        <taxon>Symbiodiniaceae</taxon>
        <taxon>Symbiodinium</taxon>
    </lineage>
</organism>
<keyword evidence="2" id="KW-1185">Reference proteome</keyword>
<feature type="non-terminal residue" evidence="1">
    <location>
        <position position="1"/>
    </location>
</feature>
<proteinExistence type="predicted"/>
<sequence length="212" mass="23646">MCADLADHMQNDRDYIFCNGKVCYKVMDGIASDVVKGYKTAFAYLQEATKHSLHNEDEVLRNALSLRIPCGRFSYAALGSAKILGVSGTVHGLTQYQWQVMQGFGVSSYTLVPSVYGRNNFAFLNQDHGTPITVTTDLFHDVATQVNRIIQQGRAVIVFFRDAHQVEDFQQSPYYGKIQNKNVLLPSLLDKDKDWIIRKAATAGQVTFAAAL</sequence>
<accession>A0A813C7E4</accession>